<name>A0ABT2TE80_9FIRM</name>
<comment type="caution">
    <text evidence="1">The sequence shown here is derived from an EMBL/GenBank/DDBJ whole genome shotgun (WGS) entry which is preliminary data.</text>
</comment>
<dbReference type="Pfam" id="PF19644">
    <property type="entry name" value="DUF6147"/>
    <property type="match status" value="1"/>
</dbReference>
<evidence type="ECO:0000313" key="1">
    <source>
        <dbReference type="EMBL" id="MCU6748091.1"/>
    </source>
</evidence>
<evidence type="ECO:0000313" key="2">
    <source>
        <dbReference type="Proteomes" id="UP001652394"/>
    </source>
</evidence>
<protein>
    <submittedName>
        <fullName evidence="1">DUF6147 family protein</fullName>
    </submittedName>
</protein>
<organism evidence="1 2">
    <name type="scientific">Faecalicatena acetigenes</name>
    <dbReference type="NCBI Taxonomy" id="2981790"/>
    <lineage>
        <taxon>Bacteria</taxon>
        <taxon>Bacillati</taxon>
        <taxon>Bacillota</taxon>
        <taxon>Clostridia</taxon>
        <taxon>Lachnospirales</taxon>
        <taxon>Lachnospiraceae</taxon>
        <taxon>Faecalicatena</taxon>
    </lineage>
</organism>
<reference evidence="1 2" key="1">
    <citation type="journal article" date="2021" name="ISME Commun">
        <title>Automated analysis of genomic sequences facilitates high-throughput and comprehensive description of bacteria.</title>
        <authorList>
            <person name="Hitch T.C.A."/>
        </authorList>
    </citation>
    <scope>NUCLEOTIDE SEQUENCE [LARGE SCALE GENOMIC DNA]</scope>
    <source>
        <strain evidence="1 2">H2_18</strain>
    </source>
</reference>
<gene>
    <name evidence="1" type="ORF">OCV51_10575</name>
</gene>
<sequence length="165" mass="18841">MKKRILSIVSSVIVLCFVFTVSIVDVQAMDNEVIQVDGSYLTTQDTSIGKSPSDILRGEYLMDGECSITKAGRNRIYVYAATTADSYVDYVAAIIYVDRYNEKTEKWEQIDNWMVEDRDTYFIATSKTITVDRGYYYRVHAEHFAGMDTEPLEETYSFTDGILVP</sequence>
<dbReference type="RefSeq" id="WP_059067151.1">
    <property type="nucleotide sequence ID" value="NZ_JAOQJX010000016.1"/>
</dbReference>
<proteinExistence type="predicted"/>
<keyword evidence="2" id="KW-1185">Reference proteome</keyword>
<dbReference type="InterPro" id="IPR046145">
    <property type="entry name" value="DUF6147"/>
</dbReference>
<dbReference type="EMBL" id="JAOQJX010000016">
    <property type="protein sequence ID" value="MCU6748091.1"/>
    <property type="molecule type" value="Genomic_DNA"/>
</dbReference>
<accession>A0ABT2TE80</accession>
<dbReference type="Proteomes" id="UP001652394">
    <property type="component" value="Unassembled WGS sequence"/>
</dbReference>